<reference evidence="7" key="1">
    <citation type="submission" date="2020-03" db="EMBL/GenBank/DDBJ databases">
        <title>Draft sequencing of Paenibacilllus sp. S3N08.</title>
        <authorList>
            <person name="Kim D.-U."/>
        </authorList>
    </citation>
    <scope>NUCLEOTIDE SEQUENCE</scope>
    <source>
        <strain evidence="7">S3N08</strain>
    </source>
</reference>
<dbReference type="EMBL" id="JAAOIW010000003">
    <property type="protein sequence ID" value="NHN30361.1"/>
    <property type="molecule type" value="Genomic_DNA"/>
</dbReference>
<feature type="domain" description="UvrD-like helicase ATP-binding" evidence="6">
    <location>
        <begin position="20"/>
        <end position="352"/>
    </location>
</feature>
<evidence type="ECO:0000256" key="5">
    <source>
        <dbReference type="PROSITE-ProRule" id="PRU00560"/>
    </source>
</evidence>
<evidence type="ECO:0000256" key="1">
    <source>
        <dbReference type="ARBA" id="ARBA00022741"/>
    </source>
</evidence>
<dbReference type="PANTHER" id="PTHR11070">
    <property type="entry name" value="UVRD / RECB / PCRA DNA HELICASE FAMILY MEMBER"/>
    <property type="match status" value="1"/>
</dbReference>
<name>A0ABX0J4L8_9BACL</name>
<evidence type="ECO:0000256" key="3">
    <source>
        <dbReference type="ARBA" id="ARBA00022806"/>
    </source>
</evidence>
<gene>
    <name evidence="7" type="ORF">G9U52_11005</name>
</gene>
<evidence type="ECO:0000313" key="7">
    <source>
        <dbReference type="EMBL" id="NHN30361.1"/>
    </source>
</evidence>
<comment type="caution">
    <text evidence="7">The sequence shown here is derived from an EMBL/GenBank/DDBJ whole genome shotgun (WGS) entry which is preliminary data.</text>
</comment>
<evidence type="ECO:0000256" key="4">
    <source>
        <dbReference type="ARBA" id="ARBA00022840"/>
    </source>
</evidence>
<accession>A0ABX0J4L8</accession>
<dbReference type="InterPro" id="IPR000212">
    <property type="entry name" value="DNA_helicase_UvrD/REP"/>
</dbReference>
<dbReference type="InterPro" id="IPR014016">
    <property type="entry name" value="UvrD-like_ATP-bd"/>
</dbReference>
<dbReference type="SUPFAM" id="SSF52540">
    <property type="entry name" value="P-loop containing nucleoside triphosphate hydrolases"/>
    <property type="match status" value="1"/>
</dbReference>
<evidence type="ECO:0000259" key="6">
    <source>
        <dbReference type="PROSITE" id="PS51198"/>
    </source>
</evidence>
<dbReference type="RefSeq" id="WP_166149275.1">
    <property type="nucleotide sequence ID" value="NZ_JAAOIW010000003.1"/>
</dbReference>
<dbReference type="InterPro" id="IPR027417">
    <property type="entry name" value="P-loop_NTPase"/>
</dbReference>
<dbReference type="Pfam" id="PF00580">
    <property type="entry name" value="UvrD-helicase"/>
    <property type="match status" value="1"/>
</dbReference>
<keyword evidence="4 5" id="KW-0067">ATP-binding</keyword>
<protein>
    <submittedName>
        <fullName evidence="7">UvrD-helicase domain-containing protein</fullName>
    </submittedName>
</protein>
<dbReference type="PROSITE" id="PS51198">
    <property type="entry name" value="UVRD_HELICASE_ATP_BIND"/>
    <property type="match status" value="1"/>
</dbReference>
<evidence type="ECO:0000313" key="8">
    <source>
        <dbReference type="Proteomes" id="UP001165962"/>
    </source>
</evidence>
<keyword evidence="8" id="KW-1185">Reference proteome</keyword>
<sequence>MNKFTISDEDIQYASAILKVSSFDDQRTKVIKCMESKDIVACPGSGKTTVLLAKLMILARKLPFENNKGICVITHTNVAIDEIKERLGDKANELLSYPNYVGTLHSFISKFLGTPAMIKYHSKRPTRVFENEDFKMRLIKKSNVVYPPFKGSKLAGYLYANTDKKTRDSKDKLKIAKAREDMLRSFEFDYTDNIIKKVSYNKRSNVFSEATDSFKEYKMLIEELLNDGITSYNEIQGLAIKYLNEFEKQLSEIFASRFSFAFVDEMQDTSLLQLQILNKVFDTNKVVFQCFGDPQQTIYESEDKGCAWQPIDPLLIKNSHRISQSIANVADVVALHPYGMQGRILPENNKWAPIIITYKADDVSHVLKTYAKIISKYKMDENDQAVFKAVGMVKTKPTGLSITSYYPEFQKEEGKRKINNDFSNLQNYLIKIQEEIVKKEGTKVYYNRFILAFLKVLRIKDIKTTDGRYFSKNSLIKYLRENDEKLYRVTHRYFVRTIARIEQEKSVLMSFKYMIHIMLDRLFQDKIDLIADDFINGSSVQVPIVHKNVGQENTYVYNDIGIEINSVHGVKGQTHTATLYLETFYFSKTTGSIIDYLNGGSKANLESYEEKHLRVAYVAMTRPTDLLCIVMDDEVYLQNKANLNQLGWVHHSDVLS</sequence>
<organism evidence="7 8">
    <name type="scientific">Paenibacillus agricola</name>
    <dbReference type="NCBI Taxonomy" id="2716264"/>
    <lineage>
        <taxon>Bacteria</taxon>
        <taxon>Bacillati</taxon>
        <taxon>Bacillota</taxon>
        <taxon>Bacilli</taxon>
        <taxon>Bacillales</taxon>
        <taxon>Paenibacillaceae</taxon>
        <taxon>Paenibacillus</taxon>
    </lineage>
</organism>
<dbReference type="Proteomes" id="UP001165962">
    <property type="component" value="Unassembled WGS sequence"/>
</dbReference>
<keyword evidence="2 5" id="KW-0378">Hydrolase</keyword>
<feature type="binding site" evidence="5">
    <location>
        <begin position="41"/>
        <end position="48"/>
    </location>
    <ligand>
        <name>ATP</name>
        <dbReference type="ChEBI" id="CHEBI:30616"/>
    </ligand>
</feature>
<evidence type="ECO:0000256" key="2">
    <source>
        <dbReference type="ARBA" id="ARBA00022801"/>
    </source>
</evidence>
<keyword evidence="1 5" id="KW-0547">Nucleotide-binding</keyword>
<proteinExistence type="predicted"/>
<dbReference type="PANTHER" id="PTHR11070:SF2">
    <property type="entry name" value="ATP-DEPENDENT DNA HELICASE SRS2"/>
    <property type="match status" value="1"/>
</dbReference>
<dbReference type="Gene3D" id="3.40.50.300">
    <property type="entry name" value="P-loop containing nucleotide triphosphate hydrolases"/>
    <property type="match status" value="1"/>
</dbReference>
<keyword evidence="3 5" id="KW-0347">Helicase</keyword>